<dbReference type="EMBL" id="WVQY01000005">
    <property type="protein sequence ID" value="NOD31532.1"/>
    <property type="molecule type" value="Genomic_DNA"/>
</dbReference>
<comment type="subcellular location">
    <subcellularLocation>
        <location evidence="3">Cytoplasm</location>
    </subcellularLocation>
</comment>
<accession>A0ABX1WE74</accession>
<sequence length="278" mass="30490">MTQVATILPAHSAVPPRAAGTVSLSTKQLGNRTVLNKFRQSGSFKCLFPRTTTPELDAVLLNSAGGVTGGDSFRFSCKAAKGTALTLTTQACERAYKAPPKEWGQVTNHLTLEAGARLNWLPQETILYNGSALDRRLRIDLSPDADMLMVEPLVFGRVAMGETLTEIRLRDQIEIWREGTPVFLDAIRFAGDWHTHLAKRHIANGAGAMALIVLMSSSAEGHLEPVRELLPDAAGATLTRNDLLVIRILAGDSFALRRKLMPVLRRLNNDTLPRCWML</sequence>
<comment type="subunit">
    <text evidence="3">UreD, UreF and UreG form a complex that acts as a GTP-hydrolysis-dependent molecular chaperone, activating the urease apoprotein by helping to assemble the nickel containing metallocenter of UreC. The UreE protein probably delivers the nickel.</text>
</comment>
<keyword evidence="5" id="KW-1185">Reference proteome</keyword>
<keyword evidence="3" id="KW-0996">Nickel insertion</keyword>
<evidence type="ECO:0000313" key="4">
    <source>
        <dbReference type="EMBL" id="NOD31532.1"/>
    </source>
</evidence>
<keyword evidence="3" id="KW-0963">Cytoplasm</keyword>
<dbReference type="Pfam" id="PF01774">
    <property type="entry name" value="UreD"/>
    <property type="match status" value="1"/>
</dbReference>
<evidence type="ECO:0000256" key="2">
    <source>
        <dbReference type="ARBA" id="ARBA00023186"/>
    </source>
</evidence>
<dbReference type="InterPro" id="IPR002669">
    <property type="entry name" value="UreD"/>
</dbReference>
<evidence type="ECO:0000256" key="1">
    <source>
        <dbReference type="ARBA" id="ARBA00007177"/>
    </source>
</evidence>
<evidence type="ECO:0000313" key="5">
    <source>
        <dbReference type="Proteomes" id="UP000599383"/>
    </source>
</evidence>
<comment type="similarity">
    <text evidence="1 3">Belongs to the UreD family.</text>
</comment>
<comment type="function">
    <text evidence="3">Required for maturation of urease via the functional incorporation of the urease nickel metallocenter.</text>
</comment>
<reference evidence="4 5" key="1">
    <citation type="submission" date="2019-12" db="EMBL/GenBank/DDBJ databases">
        <title>Ruegeria JWLKs population differentiation of coral mucus and skeleton niches.</title>
        <authorList>
            <person name="Luo D."/>
        </authorList>
    </citation>
    <scope>NUCLEOTIDE SEQUENCE [LARGE SCALE GENOMIC DNA]</scope>
    <source>
        <strain evidence="4 5">HKCCD6238</strain>
    </source>
</reference>
<proteinExistence type="inferred from homology"/>
<protein>
    <recommendedName>
        <fullName evidence="3">Urease accessory protein UreD</fullName>
    </recommendedName>
</protein>
<evidence type="ECO:0000256" key="3">
    <source>
        <dbReference type="HAMAP-Rule" id="MF_01384"/>
    </source>
</evidence>
<gene>
    <name evidence="3" type="primary">ureD</name>
    <name evidence="4" type="ORF">GS617_14735</name>
</gene>
<name>A0ABX1WE74_9RHOB</name>
<keyword evidence="2 3" id="KW-0143">Chaperone</keyword>
<comment type="caution">
    <text evidence="4">The sequence shown here is derived from an EMBL/GenBank/DDBJ whole genome shotgun (WGS) entry which is preliminary data.</text>
</comment>
<organism evidence="4 5">
    <name type="scientific">Ruegeria atlantica</name>
    <dbReference type="NCBI Taxonomy" id="81569"/>
    <lineage>
        <taxon>Bacteria</taxon>
        <taxon>Pseudomonadati</taxon>
        <taxon>Pseudomonadota</taxon>
        <taxon>Alphaproteobacteria</taxon>
        <taxon>Rhodobacterales</taxon>
        <taxon>Roseobacteraceae</taxon>
        <taxon>Ruegeria</taxon>
    </lineage>
</organism>
<dbReference type="PANTHER" id="PTHR33643:SF1">
    <property type="entry name" value="UREASE ACCESSORY PROTEIN D"/>
    <property type="match status" value="1"/>
</dbReference>
<dbReference type="PANTHER" id="PTHR33643">
    <property type="entry name" value="UREASE ACCESSORY PROTEIN D"/>
    <property type="match status" value="1"/>
</dbReference>
<dbReference type="Proteomes" id="UP000599383">
    <property type="component" value="Unassembled WGS sequence"/>
</dbReference>
<dbReference type="HAMAP" id="MF_01384">
    <property type="entry name" value="UreD"/>
    <property type="match status" value="1"/>
</dbReference>